<dbReference type="Proteomes" id="UP001157109">
    <property type="component" value="Unassembled WGS sequence"/>
</dbReference>
<feature type="region of interest" description="Disordered" evidence="1">
    <location>
        <begin position="363"/>
        <end position="392"/>
    </location>
</feature>
<proteinExistence type="predicted"/>
<accession>A0ABQ6HJC8</accession>
<sequence length="695" mass="73642">MWSITLTNHGVSRDGPCGTRGRSGGRGGRSPGRPDGGTATDAGLAVDDPAVGRFEDRLAGRGARPDTVVEHGVTGGGADGSHVDPGLGDQTLHLTLLVRQREGDDRALLTGAGRAARPVQVVLVVGRRVDLQDHGDVVDVDATGGDVGGHEDRDGPGLERGEHAIALALVEPAVQRDGHDTLLAQLQRHAIGAELGAHEHDGAAGAVGDLGGNDLLVHRVDEQHVVLHRRDARRVGVGRVGDRVDQVAVHDLVDAAVQRRREQQALPTGGHQVEDLGDLLEEAHLGHVVGLVEDRDLDVAQVGRAALDQVAQATRRGDEDVEPAGQRLDLRRVGHATRDELVPQAHDVHQRRQRVADLHGQLTGRHQDDGAHLTGRGVAAGQPGDRRQPERQGLARAGLTAAEDVLARQRVREGRGLDRERLGDAVLREALDQRHRQAQGLEAVVVGHRHRARGVRVHVQRGVVPAGTLVEAASRAVLEVPARTVVVVPTGTVVEVPARTVVEVPTRLVVVPTGTVVATTVVTVVPVTEVPTRTVVATSVTTVVPVTEVPTRTVVEVPTRTVVVVPTRTVVEVATRAVVVVAARTVAEVTARLVVAALAVLGTPAVDLTTRLDEALALAAGEPSPRGARWRSVAARRASAFWEVVQRAFLGLPDADMFFFMREPTSWCMSTQVHVAKVTDLQALGALSTHSTGRI</sequence>
<feature type="region of interest" description="Disordered" evidence="1">
    <location>
        <begin position="1"/>
        <end position="44"/>
    </location>
</feature>
<organism evidence="2 3">
    <name type="scientific">Arsenicicoccus piscis</name>
    <dbReference type="NCBI Taxonomy" id="673954"/>
    <lineage>
        <taxon>Bacteria</taxon>
        <taxon>Bacillati</taxon>
        <taxon>Actinomycetota</taxon>
        <taxon>Actinomycetes</taxon>
        <taxon>Micrococcales</taxon>
        <taxon>Intrasporangiaceae</taxon>
        <taxon>Arsenicicoccus</taxon>
    </lineage>
</organism>
<protein>
    <submittedName>
        <fullName evidence="2">Uncharacterized protein</fullName>
    </submittedName>
</protein>
<name>A0ABQ6HJC8_9MICO</name>
<evidence type="ECO:0000313" key="2">
    <source>
        <dbReference type="EMBL" id="GMA18606.1"/>
    </source>
</evidence>
<reference evidence="3" key="1">
    <citation type="journal article" date="2019" name="Int. J. Syst. Evol. Microbiol.">
        <title>The Global Catalogue of Microorganisms (GCM) 10K type strain sequencing project: providing services to taxonomists for standard genome sequencing and annotation.</title>
        <authorList>
            <consortium name="The Broad Institute Genomics Platform"/>
            <consortium name="The Broad Institute Genome Sequencing Center for Infectious Disease"/>
            <person name="Wu L."/>
            <person name="Ma J."/>
        </authorList>
    </citation>
    <scope>NUCLEOTIDE SEQUENCE [LARGE SCALE GENOMIC DNA]</scope>
    <source>
        <strain evidence="3">NBRC 105830</strain>
    </source>
</reference>
<gene>
    <name evidence="2" type="ORF">GCM10025862_06270</name>
</gene>
<keyword evidence="3" id="KW-1185">Reference proteome</keyword>
<evidence type="ECO:0000256" key="1">
    <source>
        <dbReference type="SAM" id="MobiDB-lite"/>
    </source>
</evidence>
<feature type="compositionally biased region" description="Gly residues" evidence="1">
    <location>
        <begin position="21"/>
        <end position="30"/>
    </location>
</feature>
<comment type="caution">
    <text evidence="2">The sequence shown here is derived from an EMBL/GenBank/DDBJ whole genome shotgun (WGS) entry which is preliminary data.</text>
</comment>
<evidence type="ECO:0000313" key="3">
    <source>
        <dbReference type="Proteomes" id="UP001157109"/>
    </source>
</evidence>
<feature type="compositionally biased region" description="Polar residues" evidence="1">
    <location>
        <begin position="1"/>
        <end position="10"/>
    </location>
</feature>
<dbReference type="EMBL" id="BSUJ01000001">
    <property type="protein sequence ID" value="GMA18606.1"/>
    <property type="molecule type" value="Genomic_DNA"/>
</dbReference>